<comment type="similarity">
    <text evidence="1">Belongs to the glycosyltransferase 2 family.</text>
</comment>
<reference evidence="6" key="1">
    <citation type="journal article" date="2020" name="mSystems">
        <title>Genome- and Community-Level Interaction Insights into Carbon Utilization and Element Cycling Functions of Hydrothermarchaeota in Hydrothermal Sediment.</title>
        <authorList>
            <person name="Zhou Z."/>
            <person name="Liu Y."/>
            <person name="Xu W."/>
            <person name="Pan J."/>
            <person name="Luo Z.H."/>
            <person name="Li M."/>
        </authorList>
    </citation>
    <scope>NUCLEOTIDE SEQUENCE [LARGE SCALE GENOMIC DNA]</scope>
    <source>
        <strain evidence="6">SpSt-289</strain>
    </source>
</reference>
<feature type="region of interest" description="Disordered" evidence="4">
    <location>
        <begin position="300"/>
        <end position="322"/>
    </location>
</feature>
<dbReference type="AlphaFoldDB" id="A0A7C1FHZ3"/>
<organism evidence="6">
    <name type="scientific">Caldilinea aerophila</name>
    <dbReference type="NCBI Taxonomy" id="133453"/>
    <lineage>
        <taxon>Bacteria</taxon>
        <taxon>Bacillati</taxon>
        <taxon>Chloroflexota</taxon>
        <taxon>Caldilineae</taxon>
        <taxon>Caldilineales</taxon>
        <taxon>Caldilineaceae</taxon>
        <taxon>Caldilinea</taxon>
    </lineage>
</organism>
<proteinExistence type="inferred from homology"/>
<evidence type="ECO:0000313" key="6">
    <source>
        <dbReference type="EMBL" id="HDX33392.1"/>
    </source>
</evidence>
<dbReference type="SUPFAM" id="SSF53448">
    <property type="entry name" value="Nucleotide-diphospho-sugar transferases"/>
    <property type="match status" value="1"/>
</dbReference>
<keyword evidence="3 6" id="KW-0808">Transferase</keyword>
<name>A0A7C1FHZ3_9CHLR</name>
<dbReference type="PANTHER" id="PTHR43630:SF1">
    <property type="entry name" value="POLY-BETA-1,6-N-ACETYL-D-GLUCOSAMINE SYNTHASE"/>
    <property type="match status" value="1"/>
</dbReference>
<dbReference type="Pfam" id="PF00535">
    <property type="entry name" value="Glycos_transf_2"/>
    <property type="match status" value="1"/>
</dbReference>
<dbReference type="EMBL" id="DSMG01000191">
    <property type="protein sequence ID" value="HDX33392.1"/>
    <property type="molecule type" value="Genomic_DNA"/>
</dbReference>
<dbReference type="InterPro" id="IPR001173">
    <property type="entry name" value="Glyco_trans_2-like"/>
</dbReference>
<dbReference type="PANTHER" id="PTHR43630">
    <property type="entry name" value="POLY-BETA-1,6-N-ACETYL-D-GLUCOSAMINE SYNTHASE"/>
    <property type="match status" value="1"/>
</dbReference>
<evidence type="ECO:0000259" key="5">
    <source>
        <dbReference type="Pfam" id="PF00535"/>
    </source>
</evidence>
<dbReference type="Gene3D" id="3.90.550.10">
    <property type="entry name" value="Spore Coat Polysaccharide Biosynthesis Protein SpsA, Chain A"/>
    <property type="match status" value="1"/>
</dbReference>
<sequence length="322" mass="37015">MTHSIDKIRCSVGVTAYNEEANIGSLLEALLDQHLHEVEIVEIIVVASACTDRTVEIVKEYMAKDARIKLIEQERREGKTSAVNLFLKAAQCDICVLESGDTLPHEYAVEHLVRMFRDPTVGMVGAQKMAVNTPDHIVGLLSHLRLRMEHELCLEIPRLGEMIAFRKIFDQIPPDVAMDEAFVEAIVVRKGMQVRYAPDAIVYNTGPTTIRDFVRQRRRNHAGHLYLKHKYGYKVSSIQNRRVVRIALKELWGILQLIWVLFLLATLEGVSRALGWYDFAIKRERHVVWNMAWTQKQDVRRTREHNGPSESFAIKTHTQLEQ</sequence>
<dbReference type="GO" id="GO:0016757">
    <property type="term" value="F:glycosyltransferase activity"/>
    <property type="evidence" value="ECO:0007669"/>
    <property type="project" value="UniProtKB-KW"/>
</dbReference>
<comment type="caution">
    <text evidence="6">The sequence shown here is derived from an EMBL/GenBank/DDBJ whole genome shotgun (WGS) entry which is preliminary data.</text>
</comment>
<evidence type="ECO:0000256" key="2">
    <source>
        <dbReference type="ARBA" id="ARBA00022676"/>
    </source>
</evidence>
<keyword evidence="2" id="KW-0328">Glycosyltransferase</keyword>
<accession>A0A7C1FHZ3</accession>
<gene>
    <name evidence="6" type="ORF">ENQ20_18195</name>
</gene>
<evidence type="ECO:0000256" key="4">
    <source>
        <dbReference type="SAM" id="MobiDB-lite"/>
    </source>
</evidence>
<evidence type="ECO:0000256" key="3">
    <source>
        <dbReference type="ARBA" id="ARBA00022679"/>
    </source>
</evidence>
<dbReference type="InterPro" id="IPR029044">
    <property type="entry name" value="Nucleotide-diphossugar_trans"/>
</dbReference>
<protein>
    <submittedName>
        <fullName evidence="6">Glycosyltransferase</fullName>
    </submittedName>
</protein>
<feature type="domain" description="Glycosyltransferase 2-like" evidence="5">
    <location>
        <begin position="11"/>
        <end position="142"/>
    </location>
</feature>
<evidence type="ECO:0000256" key="1">
    <source>
        <dbReference type="ARBA" id="ARBA00006739"/>
    </source>
</evidence>